<keyword evidence="3" id="KW-1185">Reference proteome</keyword>
<feature type="domain" description="KANL3/Tex30 alpha/beta hydrolase-like" evidence="1">
    <location>
        <begin position="28"/>
        <end position="197"/>
    </location>
</feature>
<proteinExistence type="predicted"/>
<gene>
    <name evidence="2" type="ORF">E9229_001425</name>
</gene>
<dbReference type="Proteomes" id="UP000523000">
    <property type="component" value="Unassembled WGS sequence"/>
</dbReference>
<dbReference type="PANTHER" id="PTHR13136">
    <property type="entry name" value="TESTIS DEVELOPMENT PROTEIN PRTD"/>
    <property type="match status" value="1"/>
</dbReference>
<dbReference type="InterPro" id="IPR026555">
    <property type="entry name" value="NSL3/Tex30"/>
</dbReference>
<evidence type="ECO:0000313" key="3">
    <source>
        <dbReference type="Proteomes" id="UP000523000"/>
    </source>
</evidence>
<protein>
    <recommendedName>
        <fullName evidence="1">KANL3/Tex30 alpha/beta hydrolase-like domain-containing protein</fullName>
    </recommendedName>
</protein>
<sequence length="221" mass="23063">MPVPAESFTLAVDGAPASAIHSGPDHPSATVVIAHGAGAGMGHPFIGGFAEALNSSGVATLRFNFPYIDAGKKFPDRPPVAIAAWRAALAAATERAGGAPVWAAGKSFGGRMASMAVEQGMETAGLIFLGYPLHAPGKPQKPRDAHLYGLELPLLFLQGTRDPFALPGELEPVVERIGPNAELVWTEGGDHSFKVAYSRRGIEQDGALLAGPVLEFLRRHG</sequence>
<accession>A0A839QKE8</accession>
<dbReference type="InterPro" id="IPR046879">
    <property type="entry name" value="KANL3/Tex30_Abhydrolase"/>
</dbReference>
<dbReference type="RefSeq" id="WP_183510530.1">
    <property type="nucleotide sequence ID" value="NZ_BAABGK010000022.1"/>
</dbReference>
<dbReference type="Gene3D" id="3.40.50.1820">
    <property type="entry name" value="alpha/beta hydrolase"/>
    <property type="match status" value="1"/>
</dbReference>
<dbReference type="AlphaFoldDB" id="A0A839QKE8"/>
<organism evidence="2 3">
    <name type="scientific">Paeniglutamicibacter cryotolerans</name>
    <dbReference type="NCBI Taxonomy" id="670079"/>
    <lineage>
        <taxon>Bacteria</taxon>
        <taxon>Bacillati</taxon>
        <taxon>Actinomycetota</taxon>
        <taxon>Actinomycetes</taxon>
        <taxon>Micrococcales</taxon>
        <taxon>Micrococcaceae</taxon>
        <taxon>Paeniglutamicibacter</taxon>
    </lineage>
</organism>
<reference evidence="2 3" key="1">
    <citation type="submission" date="2020-08" db="EMBL/GenBank/DDBJ databases">
        <title>Sequencing the genomes of 1000 actinobacteria strains.</title>
        <authorList>
            <person name="Klenk H.-P."/>
        </authorList>
    </citation>
    <scope>NUCLEOTIDE SEQUENCE [LARGE SCALE GENOMIC DNA]</scope>
    <source>
        <strain evidence="2 3">DSM 22826</strain>
    </source>
</reference>
<evidence type="ECO:0000259" key="1">
    <source>
        <dbReference type="Pfam" id="PF20408"/>
    </source>
</evidence>
<dbReference type="EMBL" id="JACHVS010000001">
    <property type="protein sequence ID" value="MBB2995234.1"/>
    <property type="molecule type" value="Genomic_DNA"/>
</dbReference>
<dbReference type="SUPFAM" id="SSF53474">
    <property type="entry name" value="alpha/beta-Hydrolases"/>
    <property type="match status" value="1"/>
</dbReference>
<dbReference type="Pfam" id="PF20408">
    <property type="entry name" value="Abhydrolase_11"/>
    <property type="match status" value="1"/>
</dbReference>
<evidence type="ECO:0000313" key="2">
    <source>
        <dbReference type="EMBL" id="MBB2995234.1"/>
    </source>
</evidence>
<comment type="caution">
    <text evidence="2">The sequence shown here is derived from an EMBL/GenBank/DDBJ whole genome shotgun (WGS) entry which is preliminary data.</text>
</comment>
<dbReference type="InterPro" id="IPR029058">
    <property type="entry name" value="AB_hydrolase_fold"/>
</dbReference>
<dbReference type="PANTHER" id="PTHR13136:SF11">
    <property type="entry name" value="TESTIS-EXPRESSED PROTEIN 30"/>
    <property type="match status" value="1"/>
</dbReference>
<name>A0A839QKE8_9MICC</name>